<protein>
    <submittedName>
        <fullName evidence="2">Uncharacterized protein</fullName>
    </submittedName>
</protein>
<dbReference type="EMBL" id="ML987193">
    <property type="protein sequence ID" value="KAF2251435.1"/>
    <property type="molecule type" value="Genomic_DNA"/>
</dbReference>
<reference evidence="2" key="1">
    <citation type="journal article" date="2020" name="Stud. Mycol.">
        <title>101 Dothideomycetes genomes: a test case for predicting lifestyles and emergence of pathogens.</title>
        <authorList>
            <person name="Haridas S."/>
            <person name="Albert R."/>
            <person name="Binder M."/>
            <person name="Bloem J."/>
            <person name="Labutti K."/>
            <person name="Salamov A."/>
            <person name="Andreopoulos B."/>
            <person name="Baker S."/>
            <person name="Barry K."/>
            <person name="Bills G."/>
            <person name="Bluhm B."/>
            <person name="Cannon C."/>
            <person name="Castanera R."/>
            <person name="Culley D."/>
            <person name="Daum C."/>
            <person name="Ezra D."/>
            <person name="Gonzalez J."/>
            <person name="Henrissat B."/>
            <person name="Kuo A."/>
            <person name="Liang C."/>
            <person name="Lipzen A."/>
            <person name="Lutzoni F."/>
            <person name="Magnuson J."/>
            <person name="Mondo S."/>
            <person name="Nolan M."/>
            <person name="Ohm R."/>
            <person name="Pangilinan J."/>
            <person name="Park H.-J."/>
            <person name="Ramirez L."/>
            <person name="Alfaro M."/>
            <person name="Sun H."/>
            <person name="Tritt A."/>
            <person name="Yoshinaga Y."/>
            <person name="Zwiers L.-H."/>
            <person name="Turgeon B."/>
            <person name="Goodwin S."/>
            <person name="Spatafora J."/>
            <person name="Crous P."/>
            <person name="Grigoriev I."/>
        </authorList>
    </citation>
    <scope>NUCLEOTIDE SEQUENCE</scope>
    <source>
        <strain evidence="2">CBS 122368</strain>
    </source>
</reference>
<name>A0A6A6ILD9_9PLEO</name>
<feature type="compositionally biased region" description="Low complexity" evidence="1">
    <location>
        <begin position="15"/>
        <end position="27"/>
    </location>
</feature>
<proteinExistence type="predicted"/>
<evidence type="ECO:0000313" key="3">
    <source>
        <dbReference type="Proteomes" id="UP000800094"/>
    </source>
</evidence>
<sequence>MSSTPPRWPAKYKRSSVSSSKGSSGSSPDKTIVSGQAMDGSDDSPVNLKENSLGNSVLNSPSQSGSGSLSGQGSMATPSRRPSLLSQPSHGRGVSLPDMPSHRGSISTGASRRGSVLSSAVSTSSISEDAGTVISIKEERERPNANPTAPSFIHDPNLAQKDLNKWMTVVLPYVSSLIFMFESLTDVHFFRAIMASPNLPQLFRAVTKISFKGFYWFSGIAHNRTANPYLEICAGLPNLQELTLTFHTAGLTTSRWHERERIKMEATDLEKSKELKVLRVTDVSGRYDLAALWRCPGLQVLHLECLNSPIVAHFVKVGDPLGPFRDLVHFLSDGFRQYCGTQVQIDLKVIDIEG</sequence>
<organism evidence="2 3">
    <name type="scientific">Trematosphaeria pertusa</name>
    <dbReference type="NCBI Taxonomy" id="390896"/>
    <lineage>
        <taxon>Eukaryota</taxon>
        <taxon>Fungi</taxon>
        <taxon>Dikarya</taxon>
        <taxon>Ascomycota</taxon>
        <taxon>Pezizomycotina</taxon>
        <taxon>Dothideomycetes</taxon>
        <taxon>Pleosporomycetidae</taxon>
        <taxon>Pleosporales</taxon>
        <taxon>Massarineae</taxon>
        <taxon>Trematosphaeriaceae</taxon>
        <taxon>Trematosphaeria</taxon>
    </lineage>
</organism>
<evidence type="ECO:0000256" key="1">
    <source>
        <dbReference type="SAM" id="MobiDB-lite"/>
    </source>
</evidence>
<dbReference type="GeneID" id="54580058"/>
<feature type="compositionally biased region" description="Low complexity" evidence="1">
    <location>
        <begin position="55"/>
        <end position="89"/>
    </location>
</feature>
<feature type="compositionally biased region" description="Low complexity" evidence="1">
    <location>
        <begin position="115"/>
        <end position="127"/>
    </location>
</feature>
<dbReference type="Proteomes" id="UP000800094">
    <property type="component" value="Unassembled WGS sequence"/>
</dbReference>
<evidence type="ECO:0000313" key="2">
    <source>
        <dbReference type="EMBL" id="KAF2251435.1"/>
    </source>
</evidence>
<keyword evidence="3" id="KW-1185">Reference proteome</keyword>
<dbReference type="AlphaFoldDB" id="A0A6A6ILD9"/>
<dbReference type="RefSeq" id="XP_033686439.1">
    <property type="nucleotide sequence ID" value="XM_033826728.1"/>
</dbReference>
<feature type="region of interest" description="Disordered" evidence="1">
    <location>
        <begin position="1"/>
        <end position="153"/>
    </location>
</feature>
<gene>
    <name evidence="2" type="ORF">BU26DRAFT_503941</name>
</gene>
<dbReference type="OrthoDB" id="3794650at2759"/>
<accession>A0A6A6ILD9</accession>